<sequence>MSIVLTVGVIGAFCIVAAAAYFFTVTRLSLVIQEALHKQDPSNHIYWIYKNKFLIWITDRQPILSALLLWNYHRLVNDVVNRLILIGEEKNVLQLSCAFGNISEKLAEKCVEHDAQFVVADIIPNELSHTQKKLTDRGLMKNTSFMLCDATSLPYPDESFDRVVSFFLFHELPLEKKREALKESMRVVKPGGKIIGAEFHRPDSWLLRVSGILFFAVFERYAREMWHTFNLEAEILAHARDPKEWTFSKKPIFKENYFSFEAQKMPR</sequence>
<evidence type="ECO:0000259" key="1">
    <source>
        <dbReference type="Pfam" id="PF13649"/>
    </source>
</evidence>
<dbReference type="CDD" id="cd02440">
    <property type="entry name" value="AdoMet_MTases"/>
    <property type="match status" value="1"/>
</dbReference>
<comment type="caution">
    <text evidence="2">The sequence shown here is derived from an EMBL/GenBank/DDBJ whole genome shotgun (WGS) entry which is preliminary data.</text>
</comment>
<evidence type="ECO:0000313" key="2">
    <source>
        <dbReference type="EMBL" id="OGD24354.1"/>
    </source>
</evidence>
<accession>A0A1F5B1E9</accession>
<reference evidence="2 3" key="1">
    <citation type="journal article" date="2016" name="Nat. Commun.">
        <title>Thousands of microbial genomes shed light on interconnected biogeochemical processes in an aquifer system.</title>
        <authorList>
            <person name="Anantharaman K."/>
            <person name="Brown C.T."/>
            <person name="Hug L.A."/>
            <person name="Sharon I."/>
            <person name="Castelle C.J."/>
            <person name="Probst A.J."/>
            <person name="Thomas B.C."/>
            <person name="Singh A."/>
            <person name="Wilkins M.J."/>
            <person name="Karaoz U."/>
            <person name="Brodie E.L."/>
            <person name="Williams K.H."/>
            <person name="Hubbard S.S."/>
            <person name="Banfield J.F."/>
        </authorList>
    </citation>
    <scope>NUCLEOTIDE SEQUENCE [LARGE SCALE GENOMIC DNA]</scope>
</reference>
<organism evidence="2 3">
    <name type="scientific">Candidatus Azambacteria bacterium RBG_16_47_10</name>
    <dbReference type="NCBI Taxonomy" id="1797292"/>
    <lineage>
        <taxon>Bacteria</taxon>
        <taxon>Candidatus Azamiibacteriota</taxon>
    </lineage>
</organism>
<dbReference type="Gene3D" id="3.40.50.150">
    <property type="entry name" value="Vaccinia Virus protein VP39"/>
    <property type="match status" value="1"/>
</dbReference>
<dbReference type="AlphaFoldDB" id="A0A1F5B1E9"/>
<name>A0A1F5B1E9_9BACT</name>
<dbReference type="EMBL" id="MEYI01000005">
    <property type="protein sequence ID" value="OGD24354.1"/>
    <property type="molecule type" value="Genomic_DNA"/>
</dbReference>
<feature type="domain" description="Methyltransferase" evidence="1">
    <location>
        <begin position="92"/>
        <end position="192"/>
    </location>
</feature>
<dbReference type="SUPFAM" id="SSF53335">
    <property type="entry name" value="S-adenosyl-L-methionine-dependent methyltransferases"/>
    <property type="match status" value="1"/>
</dbReference>
<dbReference type="InterPro" id="IPR041698">
    <property type="entry name" value="Methyltransf_25"/>
</dbReference>
<gene>
    <name evidence="2" type="ORF">A2Z10_01785</name>
</gene>
<proteinExistence type="predicted"/>
<evidence type="ECO:0000313" key="3">
    <source>
        <dbReference type="Proteomes" id="UP000176639"/>
    </source>
</evidence>
<protein>
    <recommendedName>
        <fullName evidence="1">Methyltransferase domain-containing protein</fullName>
    </recommendedName>
</protein>
<dbReference type="Pfam" id="PF13649">
    <property type="entry name" value="Methyltransf_25"/>
    <property type="match status" value="1"/>
</dbReference>
<dbReference type="PANTHER" id="PTHR43591">
    <property type="entry name" value="METHYLTRANSFERASE"/>
    <property type="match status" value="1"/>
</dbReference>
<dbReference type="InterPro" id="IPR029063">
    <property type="entry name" value="SAM-dependent_MTases_sf"/>
</dbReference>
<dbReference type="Proteomes" id="UP000176639">
    <property type="component" value="Unassembled WGS sequence"/>
</dbReference>